<evidence type="ECO:0000313" key="3">
    <source>
        <dbReference type="EMBL" id="MEJ1249261.1"/>
    </source>
</evidence>
<proteinExistence type="predicted"/>
<evidence type="ECO:0000256" key="1">
    <source>
        <dbReference type="SAM" id="SignalP"/>
    </source>
</evidence>
<dbReference type="PANTHER" id="PTHR46546">
    <property type="entry name" value="SHEWANELLA-LIKE PROTEIN PHOSPHATASE 1"/>
    <property type="match status" value="1"/>
</dbReference>
<protein>
    <submittedName>
        <fullName evidence="3">Metallophosphoesterase</fullName>
    </submittedName>
</protein>
<feature type="signal peptide" evidence="1">
    <location>
        <begin position="1"/>
        <end position="27"/>
    </location>
</feature>
<dbReference type="PANTHER" id="PTHR46546:SF4">
    <property type="entry name" value="SHEWANELLA-LIKE PROTEIN PHOSPHATASE 1"/>
    <property type="match status" value="1"/>
</dbReference>
<evidence type="ECO:0000313" key="4">
    <source>
        <dbReference type="Proteomes" id="UP001364472"/>
    </source>
</evidence>
<dbReference type="SUPFAM" id="SSF56300">
    <property type="entry name" value="Metallo-dependent phosphatases"/>
    <property type="match status" value="1"/>
</dbReference>
<dbReference type="EMBL" id="JBBDHC010000007">
    <property type="protein sequence ID" value="MEJ1249261.1"/>
    <property type="molecule type" value="Genomic_DNA"/>
</dbReference>
<dbReference type="PRINTS" id="PR00114">
    <property type="entry name" value="STPHPHTASE"/>
</dbReference>
<dbReference type="RefSeq" id="WP_337334978.1">
    <property type="nucleotide sequence ID" value="NZ_JBBDHC010000007.1"/>
</dbReference>
<keyword evidence="4" id="KW-1185">Reference proteome</keyword>
<gene>
    <name evidence="3" type="ORF">WB794_06195</name>
</gene>
<organism evidence="3 4">
    <name type="scientific">Denitratimonas tolerans</name>
    <dbReference type="NCBI Taxonomy" id="1338420"/>
    <lineage>
        <taxon>Bacteria</taxon>
        <taxon>Pseudomonadati</taxon>
        <taxon>Pseudomonadota</taxon>
        <taxon>Gammaproteobacteria</taxon>
        <taxon>Lysobacterales</taxon>
        <taxon>Lysobacteraceae</taxon>
        <taxon>Denitratimonas</taxon>
    </lineage>
</organism>
<evidence type="ECO:0000259" key="2">
    <source>
        <dbReference type="Pfam" id="PF00149"/>
    </source>
</evidence>
<feature type="domain" description="Calcineurin-like phosphoesterase" evidence="2">
    <location>
        <begin position="98"/>
        <end position="318"/>
    </location>
</feature>
<dbReference type="Gene3D" id="3.60.21.10">
    <property type="match status" value="1"/>
</dbReference>
<dbReference type="Pfam" id="PF00149">
    <property type="entry name" value="Metallophos"/>
    <property type="match status" value="1"/>
</dbReference>
<feature type="chain" id="PRO_5043948163" evidence="1">
    <location>
        <begin position="28"/>
        <end position="382"/>
    </location>
</feature>
<keyword evidence="1" id="KW-0732">Signal</keyword>
<dbReference type="AlphaFoldDB" id="A0AAW9R3P3"/>
<comment type="caution">
    <text evidence="3">The sequence shown here is derived from an EMBL/GenBank/DDBJ whole genome shotgun (WGS) entry which is preliminary data.</text>
</comment>
<accession>A0AAW9R3P3</accession>
<sequence>MTPHSMSIPARRLAALLLAMAPLLAMADGPYAWPEPGGGWTVRRVVETGGTPAARTETLTRDQAMVVDGSDGAPAFEVRLRAPADRAPDALNVESDAPLFVVADIHGEYGILVELLRHQGIIDAALRWNFGAGHLVFLGDAFDRGSHQVAVLWLVYQLQGEAEAAGGSVEFLLGNHELLALRGDVRYLHPRYLADADALGVTTYAELFDADSVLGQWLRTRGAILRAGDVLLAHGGISPQVVQRDLSAAALSRAVREVLDGRADSARPPLHDFAIGSSGPLWYRGYFARGAAAPEARAEEIEALRRHFGVRAILVGHTALDEVSALFAGRVIGVQVYPARDAGTGRAVMGAVRRDRGRWYRAAVNGDRSPLEIAPQPAESGT</sequence>
<dbReference type="InterPro" id="IPR029052">
    <property type="entry name" value="Metallo-depent_PP-like"/>
</dbReference>
<dbReference type="GO" id="GO:0016787">
    <property type="term" value="F:hydrolase activity"/>
    <property type="evidence" value="ECO:0007669"/>
    <property type="project" value="InterPro"/>
</dbReference>
<dbReference type="InterPro" id="IPR006186">
    <property type="entry name" value="Ser/Thr-sp_prot-phosphatase"/>
</dbReference>
<name>A0AAW9R3P3_9GAMM</name>
<reference evidence="3 4" key="1">
    <citation type="journal article" date="2016" name="Antonie Van Leeuwenhoek">
        <title>Denitratimonas tolerans gen. nov., sp. nov., a denitrifying bacterium isolated from a bioreactor for tannery wastewater treatment.</title>
        <authorList>
            <person name="Han S.I."/>
            <person name="Kim J.O."/>
            <person name="Lee Y.R."/>
            <person name="Ekpeghere K.I."/>
            <person name="Koh S.C."/>
            <person name="Whang K.S."/>
        </authorList>
    </citation>
    <scope>NUCLEOTIDE SEQUENCE [LARGE SCALE GENOMIC DNA]</scope>
    <source>
        <strain evidence="3 4">KACC 17565</strain>
    </source>
</reference>
<dbReference type="Proteomes" id="UP001364472">
    <property type="component" value="Unassembled WGS sequence"/>
</dbReference>
<dbReference type="InterPro" id="IPR004843">
    <property type="entry name" value="Calcineurin-like_PHP"/>
</dbReference>